<gene>
    <name evidence="2" type="ORF">SAMN05421819_0381</name>
</gene>
<dbReference type="RefSeq" id="WP_103931323.1">
    <property type="nucleotide sequence ID" value="NZ_FNVA01000001.1"/>
</dbReference>
<organism evidence="2 3">
    <name type="scientific">Bryocella elongata</name>
    <dbReference type="NCBI Taxonomy" id="863522"/>
    <lineage>
        <taxon>Bacteria</taxon>
        <taxon>Pseudomonadati</taxon>
        <taxon>Acidobacteriota</taxon>
        <taxon>Terriglobia</taxon>
        <taxon>Terriglobales</taxon>
        <taxon>Acidobacteriaceae</taxon>
        <taxon>Bryocella</taxon>
    </lineage>
</organism>
<evidence type="ECO:0000256" key="1">
    <source>
        <dbReference type="SAM" id="SignalP"/>
    </source>
</evidence>
<dbReference type="EMBL" id="FNVA01000001">
    <property type="protein sequence ID" value="SEF54857.1"/>
    <property type="molecule type" value="Genomic_DNA"/>
</dbReference>
<protein>
    <submittedName>
        <fullName evidence="2">Uncharacterized protein</fullName>
    </submittedName>
</protein>
<dbReference type="AlphaFoldDB" id="A0A1H5SYJ2"/>
<evidence type="ECO:0000313" key="2">
    <source>
        <dbReference type="EMBL" id="SEF54857.1"/>
    </source>
</evidence>
<evidence type="ECO:0000313" key="3">
    <source>
        <dbReference type="Proteomes" id="UP000236728"/>
    </source>
</evidence>
<feature type="chain" id="PRO_5009284441" evidence="1">
    <location>
        <begin position="20"/>
        <end position="210"/>
    </location>
</feature>
<keyword evidence="1" id="KW-0732">Signal</keyword>
<dbReference type="OrthoDB" id="8753293at2"/>
<proteinExistence type="predicted"/>
<reference evidence="2 3" key="1">
    <citation type="submission" date="2016-10" db="EMBL/GenBank/DDBJ databases">
        <authorList>
            <person name="de Groot N.N."/>
        </authorList>
    </citation>
    <scope>NUCLEOTIDE SEQUENCE [LARGE SCALE GENOMIC DNA]</scope>
    <source>
        <strain evidence="2 3">DSM 22489</strain>
    </source>
</reference>
<sequence>MLPLLLAVALATAPMHATAKVASPCPSDLRWMLEYAAPNGKSPEQNEKLLDAPCFRIALRRAFPLRYSMRGKDLTFADYVTWHLQVFSDGPQQKANRYVIIRGCVPHSCPDTGLLWIDTATGSLVFAGSEAMRPFKSDAYHLWFATTLPDRNERQTLNLPAELLDSLKDTFVRERFVSVTVIDSAGTMDTYLPTTFGLNEFETENTSEQK</sequence>
<name>A0A1H5SYJ2_9BACT</name>
<feature type="signal peptide" evidence="1">
    <location>
        <begin position="1"/>
        <end position="19"/>
    </location>
</feature>
<dbReference type="Proteomes" id="UP000236728">
    <property type="component" value="Unassembled WGS sequence"/>
</dbReference>
<accession>A0A1H5SYJ2</accession>
<keyword evidence="3" id="KW-1185">Reference proteome</keyword>